<proteinExistence type="predicted"/>
<sequence>MLRASALILIASAAPAAAEAFLSLPLDCTLGQDCYIEDYHDAEPGEGQRDYTCGIKSRDGHRGTDFALPSTEAMDAGVTVRAAAPGTVEAIRDGEADRPLTADRRSEIEGRECGNAVRIGHENGYQTLYCHMKNGSVAVAPGDTVAAGDALGQVGLSGETNYPHLHLSVLRDGARVDPFAPDSTEACGETTDTLWTDPPDYERSGLFTAGFSIVVPSLDAVQSGSARMATAAPSEALVLYGHAFYPETGDVLRMEATGPDGSTLFREDITIEKEQAQLFRAYGRRAPDTGWPTGTYNGSVTQMRGDTLIAVRHATITVR</sequence>
<dbReference type="InterPro" id="IPR050570">
    <property type="entry name" value="Cell_wall_metabolism_enzyme"/>
</dbReference>
<dbReference type="Proteomes" id="UP000019063">
    <property type="component" value="Unassembled WGS sequence"/>
</dbReference>
<dbReference type="STRING" id="1379903.ATO8_03146"/>
<organism evidence="3 4">
    <name type="scientific">Roseivivax marinus</name>
    <dbReference type="NCBI Taxonomy" id="1379903"/>
    <lineage>
        <taxon>Bacteria</taxon>
        <taxon>Pseudomonadati</taxon>
        <taxon>Pseudomonadota</taxon>
        <taxon>Alphaproteobacteria</taxon>
        <taxon>Rhodobacterales</taxon>
        <taxon>Roseobacteraceae</taxon>
        <taxon>Roseivivax</taxon>
    </lineage>
</organism>
<dbReference type="Pfam" id="PF01551">
    <property type="entry name" value="Peptidase_M23"/>
    <property type="match status" value="1"/>
</dbReference>
<keyword evidence="1" id="KW-0732">Signal</keyword>
<dbReference type="EMBL" id="AQQW01000002">
    <property type="protein sequence ID" value="ETW13853.1"/>
    <property type="molecule type" value="Genomic_DNA"/>
</dbReference>
<dbReference type="RefSeq" id="WP_043842020.1">
    <property type="nucleotide sequence ID" value="NZ_AQQW01000002.1"/>
</dbReference>
<accession>W4HN69</accession>
<dbReference type="eggNOG" id="COG0739">
    <property type="taxonomic scope" value="Bacteria"/>
</dbReference>
<evidence type="ECO:0000313" key="4">
    <source>
        <dbReference type="Proteomes" id="UP000019063"/>
    </source>
</evidence>
<dbReference type="InterPro" id="IPR016047">
    <property type="entry name" value="M23ase_b-sheet_dom"/>
</dbReference>
<feature type="chain" id="PRO_5004843228" evidence="1">
    <location>
        <begin position="17"/>
        <end position="319"/>
    </location>
</feature>
<comment type="caution">
    <text evidence="3">The sequence shown here is derived from an EMBL/GenBank/DDBJ whole genome shotgun (WGS) entry which is preliminary data.</text>
</comment>
<keyword evidence="4" id="KW-1185">Reference proteome</keyword>
<feature type="signal peptide" evidence="1">
    <location>
        <begin position="1"/>
        <end position="16"/>
    </location>
</feature>
<evidence type="ECO:0000259" key="2">
    <source>
        <dbReference type="Pfam" id="PF01551"/>
    </source>
</evidence>
<evidence type="ECO:0000256" key="1">
    <source>
        <dbReference type="SAM" id="SignalP"/>
    </source>
</evidence>
<dbReference type="PATRIC" id="fig|1317118.6.peg.646"/>
<dbReference type="Gene3D" id="2.70.70.10">
    <property type="entry name" value="Glucose Permease (Domain IIA)"/>
    <property type="match status" value="1"/>
</dbReference>
<name>W4HN69_9RHOB</name>
<dbReference type="GO" id="GO:0004222">
    <property type="term" value="F:metalloendopeptidase activity"/>
    <property type="evidence" value="ECO:0007669"/>
    <property type="project" value="TreeGrafter"/>
</dbReference>
<dbReference type="CDD" id="cd12797">
    <property type="entry name" value="M23_peptidase"/>
    <property type="match status" value="1"/>
</dbReference>
<dbReference type="SUPFAM" id="SSF51261">
    <property type="entry name" value="Duplicated hybrid motif"/>
    <property type="match status" value="1"/>
</dbReference>
<dbReference type="AlphaFoldDB" id="W4HN69"/>
<reference evidence="3 4" key="1">
    <citation type="journal article" date="2014" name="Antonie Van Leeuwenhoek">
        <title>Roseivivax atlanticus sp. nov., isolated from surface seawater of the Atlantic Ocean.</title>
        <authorList>
            <person name="Li G."/>
            <person name="Lai Q."/>
            <person name="Liu X."/>
            <person name="Sun F."/>
            <person name="Shao Z."/>
        </authorList>
    </citation>
    <scope>NUCLEOTIDE SEQUENCE [LARGE SCALE GENOMIC DNA]</scope>
    <source>
        <strain evidence="3 4">22II-s10s</strain>
    </source>
</reference>
<dbReference type="PANTHER" id="PTHR21666:SF270">
    <property type="entry name" value="MUREIN HYDROLASE ACTIVATOR ENVC"/>
    <property type="match status" value="1"/>
</dbReference>
<protein>
    <submittedName>
        <fullName evidence="3">M23 family peptidase</fullName>
    </submittedName>
</protein>
<dbReference type="PANTHER" id="PTHR21666">
    <property type="entry name" value="PEPTIDASE-RELATED"/>
    <property type="match status" value="1"/>
</dbReference>
<gene>
    <name evidence="3" type="ORF">ATO8_03146</name>
</gene>
<feature type="domain" description="M23ase beta-sheet core" evidence="2">
    <location>
        <begin position="60"/>
        <end position="178"/>
    </location>
</feature>
<evidence type="ECO:0000313" key="3">
    <source>
        <dbReference type="EMBL" id="ETW13853.1"/>
    </source>
</evidence>
<dbReference type="InterPro" id="IPR011055">
    <property type="entry name" value="Dup_hybrid_motif"/>
</dbReference>